<accession>A0A0E9PN36</accession>
<proteinExistence type="predicted"/>
<keyword evidence="1" id="KW-0472">Membrane</keyword>
<evidence type="ECO:0000256" key="1">
    <source>
        <dbReference type="SAM" id="Phobius"/>
    </source>
</evidence>
<organism evidence="2">
    <name type="scientific">Anguilla anguilla</name>
    <name type="common">European freshwater eel</name>
    <name type="synonym">Muraena anguilla</name>
    <dbReference type="NCBI Taxonomy" id="7936"/>
    <lineage>
        <taxon>Eukaryota</taxon>
        <taxon>Metazoa</taxon>
        <taxon>Chordata</taxon>
        <taxon>Craniata</taxon>
        <taxon>Vertebrata</taxon>
        <taxon>Euteleostomi</taxon>
        <taxon>Actinopterygii</taxon>
        <taxon>Neopterygii</taxon>
        <taxon>Teleostei</taxon>
        <taxon>Anguilliformes</taxon>
        <taxon>Anguillidae</taxon>
        <taxon>Anguilla</taxon>
    </lineage>
</organism>
<protein>
    <submittedName>
        <fullName evidence="2">Uncharacterized protein</fullName>
    </submittedName>
</protein>
<evidence type="ECO:0000313" key="2">
    <source>
        <dbReference type="EMBL" id="JAH05490.1"/>
    </source>
</evidence>
<keyword evidence="1" id="KW-0812">Transmembrane</keyword>
<reference evidence="2" key="2">
    <citation type="journal article" date="2015" name="Fish Shellfish Immunol.">
        <title>Early steps in the European eel (Anguilla anguilla)-Vibrio vulnificus interaction in the gills: Role of the RtxA13 toxin.</title>
        <authorList>
            <person name="Callol A."/>
            <person name="Pajuelo D."/>
            <person name="Ebbesson L."/>
            <person name="Teles M."/>
            <person name="MacKenzie S."/>
            <person name="Amaro C."/>
        </authorList>
    </citation>
    <scope>NUCLEOTIDE SEQUENCE</scope>
</reference>
<reference evidence="2" key="1">
    <citation type="submission" date="2014-11" db="EMBL/GenBank/DDBJ databases">
        <authorList>
            <person name="Amaro Gonzalez C."/>
        </authorList>
    </citation>
    <scope>NUCLEOTIDE SEQUENCE</scope>
</reference>
<name>A0A0E9PN36_ANGAN</name>
<dbReference type="EMBL" id="GBXM01103087">
    <property type="protein sequence ID" value="JAH05490.1"/>
    <property type="molecule type" value="Transcribed_RNA"/>
</dbReference>
<feature type="transmembrane region" description="Helical" evidence="1">
    <location>
        <begin position="12"/>
        <end position="31"/>
    </location>
</feature>
<keyword evidence="1" id="KW-1133">Transmembrane helix</keyword>
<dbReference type="AlphaFoldDB" id="A0A0E9PN36"/>
<sequence length="55" mass="6254">MLFSDSRIACHFFIDPIIIIILPLHSLSTFLKVKVLYSDEGETHVNHHNVQLPPG</sequence>